<dbReference type="RefSeq" id="WP_345699619.1">
    <property type="nucleotide sequence ID" value="NZ_BAABIS010000001.1"/>
</dbReference>
<dbReference type="EMBL" id="BAABIS010000001">
    <property type="protein sequence ID" value="GAA4869818.1"/>
    <property type="molecule type" value="Genomic_DNA"/>
</dbReference>
<evidence type="ECO:0000259" key="4">
    <source>
        <dbReference type="PROSITE" id="PS50949"/>
    </source>
</evidence>
<keyword evidence="1" id="KW-0805">Transcription regulation</keyword>
<proteinExistence type="predicted"/>
<dbReference type="PRINTS" id="PR00035">
    <property type="entry name" value="HTHGNTR"/>
</dbReference>
<evidence type="ECO:0000313" key="5">
    <source>
        <dbReference type="EMBL" id="GAA4869818.1"/>
    </source>
</evidence>
<dbReference type="InterPro" id="IPR050679">
    <property type="entry name" value="Bact_HTH_transcr_reg"/>
</dbReference>
<evidence type="ECO:0000256" key="3">
    <source>
        <dbReference type="ARBA" id="ARBA00023163"/>
    </source>
</evidence>
<comment type="caution">
    <text evidence="5">The sequence shown here is derived from an EMBL/GenBank/DDBJ whole genome shotgun (WGS) entry which is preliminary data.</text>
</comment>
<protein>
    <recommendedName>
        <fullName evidence="4">HTH gntR-type domain-containing protein</fullName>
    </recommendedName>
</protein>
<sequence length="144" mass="15385">MPERSPRGTYLRIADALRTEISEDSTMTSLPSEAELMEAHGVARTTVKRALDVLAAEGLVRSQPGVGWVVGRAEPKVPVLEQLTALARQLDVGADFPSEKELAETTGAARGTVRRALAQLEGAGVLEVRHGKGRTVRALPANHI</sequence>
<dbReference type="PROSITE" id="PS50949">
    <property type="entry name" value="HTH_GNTR"/>
    <property type="match status" value="2"/>
</dbReference>
<dbReference type="Proteomes" id="UP001501752">
    <property type="component" value="Unassembled WGS sequence"/>
</dbReference>
<name>A0ABP9E9C0_9ACTN</name>
<reference evidence="6" key="1">
    <citation type="journal article" date="2019" name="Int. J. Syst. Evol. Microbiol.">
        <title>The Global Catalogue of Microorganisms (GCM) 10K type strain sequencing project: providing services to taxonomists for standard genome sequencing and annotation.</title>
        <authorList>
            <consortium name="The Broad Institute Genomics Platform"/>
            <consortium name="The Broad Institute Genome Sequencing Center for Infectious Disease"/>
            <person name="Wu L."/>
            <person name="Ma J."/>
        </authorList>
    </citation>
    <scope>NUCLEOTIDE SEQUENCE [LARGE SCALE GENOMIC DNA]</scope>
    <source>
        <strain evidence="6">JCM 13006</strain>
    </source>
</reference>
<dbReference type="InterPro" id="IPR000524">
    <property type="entry name" value="Tscrpt_reg_HTH_GntR"/>
</dbReference>
<keyword evidence="6" id="KW-1185">Reference proteome</keyword>
<evidence type="ECO:0000256" key="2">
    <source>
        <dbReference type="ARBA" id="ARBA00023125"/>
    </source>
</evidence>
<evidence type="ECO:0000313" key="6">
    <source>
        <dbReference type="Proteomes" id="UP001501752"/>
    </source>
</evidence>
<feature type="domain" description="HTH gntR-type" evidence="4">
    <location>
        <begin position="71"/>
        <end position="139"/>
    </location>
</feature>
<keyword evidence="2" id="KW-0238">DNA-binding</keyword>
<dbReference type="Gene3D" id="1.10.10.10">
    <property type="entry name" value="Winged helix-like DNA-binding domain superfamily/Winged helix DNA-binding domain"/>
    <property type="match status" value="2"/>
</dbReference>
<dbReference type="PANTHER" id="PTHR44846">
    <property type="entry name" value="MANNOSYL-D-GLYCERATE TRANSPORT/METABOLISM SYSTEM REPRESSOR MNGR-RELATED"/>
    <property type="match status" value="1"/>
</dbReference>
<feature type="domain" description="HTH gntR-type" evidence="4">
    <location>
        <begin position="7"/>
        <end position="73"/>
    </location>
</feature>
<dbReference type="SMART" id="SM00345">
    <property type="entry name" value="HTH_GNTR"/>
    <property type="match status" value="2"/>
</dbReference>
<dbReference type="InterPro" id="IPR036390">
    <property type="entry name" value="WH_DNA-bd_sf"/>
</dbReference>
<evidence type="ECO:0000256" key="1">
    <source>
        <dbReference type="ARBA" id="ARBA00023015"/>
    </source>
</evidence>
<dbReference type="CDD" id="cd07377">
    <property type="entry name" value="WHTH_GntR"/>
    <property type="match status" value="1"/>
</dbReference>
<dbReference type="InterPro" id="IPR036388">
    <property type="entry name" value="WH-like_DNA-bd_sf"/>
</dbReference>
<keyword evidence="3" id="KW-0804">Transcription</keyword>
<dbReference type="Pfam" id="PF00392">
    <property type="entry name" value="GntR"/>
    <property type="match status" value="2"/>
</dbReference>
<accession>A0ABP9E9C0</accession>
<dbReference type="SUPFAM" id="SSF46785">
    <property type="entry name" value="Winged helix' DNA-binding domain"/>
    <property type="match status" value="2"/>
</dbReference>
<gene>
    <name evidence="5" type="ORF">GCM10023235_55700</name>
</gene>
<dbReference type="PANTHER" id="PTHR44846:SF17">
    <property type="entry name" value="GNTR-FAMILY TRANSCRIPTIONAL REGULATOR"/>
    <property type="match status" value="1"/>
</dbReference>
<organism evidence="5 6">
    <name type="scientific">Kitasatospora terrestris</name>
    <dbReference type="NCBI Taxonomy" id="258051"/>
    <lineage>
        <taxon>Bacteria</taxon>
        <taxon>Bacillati</taxon>
        <taxon>Actinomycetota</taxon>
        <taxon>Actinomycetes</taxon>
        <taxon>Kitasatosporales</taxon>
        <taxon>Streptomycetaceae</taxon>
        <taxon>Kitasatospora</taxon>
    </lineage>
</organism>